<evidence type="ECO:0000256" key="3">
    <source>
        <dbReference type="ARBA" id="ARBA00022692"/>
    </source>
</evidence>
<evidence type="ECO:0000313" key="7">
    <source>
        <dbReference type="EMBL" id="CDZ23693.1"/>
    </source>
</evidence>
<feature type="transmembrane region" description="Helical" evidence="6">
    <location>
        <begin position="150"/>
        <end position="175"/>
    </location>
</feature>
<evidence type="ECO:0000256" key="5">
    <source>
        <dbReference type="ARBA" id="ARBA00023136"/>
    </source>
</evidence>
<dbReference type="GO" id="GO:0005886">
    <property type="term" value="C:plasma membrane"/>
    <property type="evidence" value="ECO:0007669"/>
    <property type="project" value="UniProtKB-SubCell"/>
</dbReference>
<dbReference type="EMBL" id="LM995447">
    <property type="protein sequence ID" value="CDZ23693.1"/>
    <property type="molecule type" value="Genomic_DNA"/>
</dbReference>
<feature type="transmembrane region" description="Helical" evidence="6">
    <location>
        <begin position="181"/>
        <end position="206"/>
    </location>
</feature>
<evidence type="ECO:0000256" key="2">
    <source>
        <dbReference type="ARBA" id="ARBA00022475"/>
    </source>
</evidence>
<name>A0A078KMK1_9FIRM</name>
<feature type="transmembrane region" description="Helical" evidence="6">
    <location>
        <begin position="366"/>
        <end position="388"/>
    </location>
</feature>
<keyword evidence="5 6" id="KW-0472">Membrane</keyword>
<evidence type="ECO:0000256" key="1">
    <source>
        <dbReference type="ARBA" id="ARBA00004651"/>
    </source>
</evidence>
<dbReference type="Proteomes" id="UP000032431">
    <property type="component" value="Chromosome I"/>
</dbReference>
<keyword evidence="8" id="KW-1185">Reference proteome</keyword>
<feature type="transmembrane region" description="Helical" evidence="6">
    <location>
        <begin position="48"/>
        <end position="66"/>
    </location>
</feature>
<feature type="transmembrane region" description="Helical" evidence="6">
    <location>
        <begin position="490"/>
        <end position="513"/>
    </location>
</feature>
<feature type="transmembrane region" description="Helical" evidence="6">
    <location>
        <begin position="236"/>
        <end position="256"/>
    </location>
</feature>
<evidence type="ECO:0000256" key="4">
    <source>
        <dbReference type="ARBA" id="ARBA00022989"/>
    </source>
</evidence>
<dbReference type="PANTHER" id="PTHR30250:SF21">
    <property type="entry name" value="LIPID II FLIPPASE MURJ"/>
    <property type="match status" value="1"/>
</dbReference>
<comment type="subcellular location">
    <subcellularLocation>
        <location evidence="1">Cell membrane</location>
        <topology evidence="1">Multi-pass membrane protein</topology>
    </subcellularLocation>
</comment>
<keyword evidence="4 6" id="KW-1133">Transmembrane helix</keyword>
<dbReference type="CDD" id="cd13124">
    <property type="entry name" value="MATE_SpoVB_like"/>
    <property type="match status" value="1"/>
</dbReference>
<dbReference type="PATRIC" id="fig|29343.3.peg.581"/>
<feature type="transmembrane region" description="Helical" evidence="6">
    <location>
        <begin position="395"/>
        <end position="416"/>
    </location>
</feature>
<protein>
    <submittedName>
        <fullName evidence="7">Polysaccharide biosynthesis protein</fullName>
    </submittedName>
</protein>
<gene>
    <name evidence="7" type="ORF">CCDG5_0562</name>
</gene>
<feature type="transmembrane region" description="Helical" evidence="6">
    <location>
        <begin position="330"/>
        <end position="354"/>
    </location>
</feature>
<dbReference type="InterPro" id="IPR050833">
    <property type="entry name" value="Poly_Biosynth_Transport"/>
</dbReference>
<organism evidence="7 8">
    <name type="scientific">[Clostridium] cellulosi</name>
    <dbReference type="NCBI Taxonomy" id="29343"/>
    <lineage>
        <taxon>Bacteria</taxon>
        <taxon>Bacillati</taxon>
        <taxon>Bacillota</taxon>
        <taxon>Clostridia</taxon>
        <taxon>Eubacteriales</taxon>
        <taxon>Oscillospiraceae</taxon>
        <taxon>Oscillospiraceae incertae sedis</taxon>
    </lineage>
</organism>
<dbReference type="Pfam" id="PF01943">
    <property type="entry name" value="Polysacc_synt"/>
    <property type="match status" value="1"/>
</dbReference>
<keyword evidence="2" id="KW-1003">Cell membrane</keyword>
<feature type="transmembrane region" description="Helical" evidence="6">
    <location>
        <begin position="460"/>
        <end position="484"/>
    </location>
</feature>
<reference evidence="8" key="1">
    <citation type="submission" date="2014-07" db="EMBL/GenBank/DDBJ databases">
        <authorList>
            <person name="Wibberg D."/>
        </authorList>
    </citation>
    <scope>NUCLEOTIDE SEQUENCE [LARGE SCALE GENOMIC DNA]</scope>
    <source>
        <strain evidence="8">DG5</strain>
    </source>
</reference>
<dbReference type="STRING" id="29343.CCDG5_0562"/>
<dbReference type="PIRSF" id="PIRSF038958">
    <property type="entry name" value="PG_synth_SpoVB"/>
    <property type="match status" value="1"/>
</dbReference>
<dbReference type="AlphaFoldDB" id="A0A078KMK1"/>
<feature type="transmembrane region" description="Helical" evidence="6">
    <location>
        <begin position="289"/>
        <end position="309"/>
    </location>
</feature>
<dbReference type="KEGG" id="ccel:CCDG5_0562"/>
<dbReference type="InterPro" id="IPR024923">
    <property type="entry name" value="PG_synth_SpoVB"/>
</dbReference>
<accession>A0A078KMK1</accession>
<dbReference type="HOGENOM" id="CLU_022017_2_1_9"/>
<evidence type="ECO:0000313" key="8">
    <source>
        <dbReference type="Proteomes" id="UP000032431"/>
    </source>
</evidence>
<proteinExistence type="predicted"/>
<feature type="transmembrane region" description="Helical" evidence="6">
    <location>
        <begin position="87"/>
        <end position="107"/>
    </location>
</feature>
<dbReference type="InterPro" id="IPR002797">
    <property type="entry name" value="Polysacc_synth"/>
</dbReference>
<sequence length="547" mass="60262">MKKQSTTKNFAILGTASILVKVLAIVYLPFQTMILKEDGNSIVAKGYNIFTFLFSLSNAGLPNAISKLVAEQTAHKNFKAAQKILKCAFTVLILLGIAVALFMVIAAKPLADWMDEPRSYLMLLFLAPTLIFTSVSCALRGYFQGRQNMIPVAVSNVLEQILNSVFTVVFAYLLIRYGIEYGAAGTTVGTIIGAIGAAAFLCYLFFPVMGKQRRREIRNTDSSLPIPKSRDIYKEIAHYSFPAILNTVATCAASLIDSFVGTQRLKAIGYTGKEADTLFGIYSYQYNRLFTLAIAFSTALVTTMIPAIAEALALKNNKLTKHRISESYKSIYLITLPSIAGITFLAHPMIRLVFMHHDAGSDLVVFGTWTAIFMTIQYVQSGVLIAAGHPTAPSVNLIIGMSIKILCNYFLISIPALNIKGAIIGTAIGWIVAILLNQMVINRRFKFKVHFIRMLIKPTFASLIMGGACYLIFNLLNLIVSLFIKNVIVANDICVLITILAGVFIYFAIMVVIRGVKKNDIVRLPFGGKIYRMVTRVGFLRAKLEKS</sequence>
<feature type="transmembrane region" description="Helical" evidence="6">
    <location>
        <begin position="119"/>
        <end position="143"/>
    </location>
</feature>
<dbReference type="OrthoDB" id="9775950at2"/>
<keyword evidence="3 6" id="KW-0812">Transmembrane</keyword>
<evidence type="ECO:0000256" key="6">
    <source>
        <dbReference type="SAM" id="Phobius"/>
    </source>
</evidence>
<dbReference type="PANTHER" id="PTHR30250">
    <property type="entry name" value="PST FAMILY PREDICTED COLANIC ACID TRANSPORTER"/>
    <property type="match status" value="1"/>
</dbReference>
<feature type="transmembrane region" description="Helical" evidence="6">
    <location>
        <begin position="422"/>
        <end position="440"/>
    </location>
</feature>